<dbReference type="GO" id="GO:0004930">
    <property type="term" value="F:G protein-coupled receptor activity"/>
    <property type="evidence" value="ECO:0007669"/>
    <property type="project" value="UniProtKB-KW"/>
</dbReference>
<dbReference type="RefSeq" id="XP_031559222.1">
    <property type="nucleotide sequence ID" value="XM_031703362.1"/>
</dbReference>
<feature type="transmembrane region" description="Helical" evidence="6">
    <location>
        <begin position="136"/>
        <end position="161"/>
    </location>
</feature>
<keyword evidence="5" id="KW-0807">Transducer</keyword>
<protein>
    <submittedName>
        <fullName evidence="9 10">Octopamine receptor 1-like</fullName>
    </submittedName>
</protein>
<feature type="transmembrane region" description="Helical" evidence="6">
    <location>
        <begin position="234"/>
        <end position="257"/>
    </location>
</feature>
<feature type="transmembrane region" description="Helical" evidence="6">
    <location>
        <begin position="98"/>
        <end position="115"/>
    </location>
</feature>
<comment type="similarity">
    <text evidence="5">Belongs to the G-protein coupled receptor 1 family.</text>
</comment>
<dbReference type="Pfam" id="PF00001">
    <property type="entry name" value="7tm_1"/>
    <property type="match status" value="1"/>
</dbReference>
<organism evidence="8 9">
    <name type="scientific">Actinia tenebrosa</name>
    <name type="common">Australian red waratah sea anemone</name>
    <dbReference type="NCBI Taxonomy" id="6105"/>
    <lineage>
        <taxon>Eukaryota</taxon>
        <taxon>Metazoa</taxon>
        <taxon>Cnidaria</taxon>
        <taxon>Anthozoa</taxon>
        <taxon>Hexacorallia</taxon>
        <taxon>Actiniaria</taxon>
        <taxon>Actiniidae</taxon>
        <taxon>Actinia</taxon>
    </lineage>
</organism>
<dbReference type="RefSeq" id="XP_031559221.1">
    <property type="nucleotide sequence ID" value="XM_031703361.1"/>
</dbReference>
<evidence type="ECO:0000256" key="2">
    <source>
        <dbReference type="ARBA" id="ARBA00022692"/>
    </source>
</evidence>
<dbReference type="InterPro" id="IPR017452">
    <property type="entry name" value="GPCR_Rhodpsn_7TM"/>
</dbReference>
<dbReference type="PROSITE" id="PS50262">
    <property type="entry name" value="G_PROTEIN_RECEP_F1_2"/>
    <property type="match status" value="1"/>
</dbReference>
<dbReference type="Gene3D" id="1.20.1070.10">
    <property type="entry name" value="Rhodopsin 7-helix transmembrane proteins"/>
    <property type="match status" value="1"/>
</dbReference>
<evidence type="ECO:0000256" key="6">
    <source>
        <dbReference type="SAM" id="Phobius"/>
    </source>
</evidence>
<feature type="domain" description="G-protein coupled receptors family 1 profile" evidence="7">
    <location>
        <begin position="32"/>
        <end position="286"/>
    </location>
</feature>
<dbReference type="KEGG" id="aten:116295522"/>
<evidence type="ECO:0000256" key="1">
    <source>
        <dbReference type="ARBA" id="ARBA00004370"/>
    </source>
</evidence>
<feature type="transmembrane region" description="Helical" evidence="6">
    <location>
        <begin position="269"/>
        <end position="288"/>
    </location>
</feature>
<evidence type="ECO:0000313" key="8">
    <source>
        <dbReference type="Proteomes" id="UP000515163"/>
    </source>
</evidence>
<dbReference type="PANTHER" id="PTHR45698:SF1">
    <property type="entry name" value="TRACE AMINE-ASSOCIATED RECEPTOR 13C-LIKE"/>
    <property type="match status" value="1"/>
</dbReference>
<keyword evidence="8" id="KW-1185">Reference proteome</keyword>
<feature type="transmembrane region" description="Helical" evidence="6">
    <location>
        <begin position="16"/>
        <end position="40"/>
    </location>
</feature>
<dbReference type="PRINTS" id="PR00237">
    <property type="entry name" value="GPCRRHODOPSN"/>
</dbReference>
<accession>A0A6P8HV25</accession>
<dbReference type="OrthoDB" id="5950491at2759"/>
<keyword evidence="2 5" id="KW-0812">Transmembrane</keyword>
<dbReference type="AlphaFoldDB" id="A0A6P8HV25"/>
<evidence type="ECO:0000256" key="4">
    <source>
        <dbReference type="ARBA" id="ARBA00023136"/>
    </source>
</evidence>
<evidence type="ECO:0000256" key="3">
    <source>
        <dbReference type="ARBA" id="ARBA00022989"/>
    </source>
</evidence>
<evidence type="ECO:0000313" key="10">
    <source>
        <dbReference type="RefSeq" id="XP_031559222.1"/>
    </source>
</evidence>
<keyword evidence="4 6" id="KW-0472">Membrane</keyword>
<feature type="transmembrane region" description="Helical" evidence="6">
    <location>
        <begin position="181"/>
        <end position="202"/>
    </location>
</feature>
<sequence>MADNSTDVHGLTAIKIVFSVSLCVIAVINFIGNSLVIHIIRTNKLTKQPMNYLLVHLALADIMVGTFIPSRFIFTYFVSHPEGTTGAVICRMFTGGPPAWIAGLASIFFLVDISIERYLAVIHPFSRKWRIKWIKVKYIAIIAWIFALVFNCPYFFLINFVKEENFCYERWPVERLWLPQAYSTLWLLFGALFPAIIMICLYSRVIFTLWIKPGSVQFSQVGVLKFRRRATKMVVIVSLIYCVCWIPNLTLYFLYYIGVNYDFSDHHFIISNILITCNSAVNPFIYGFQSKKFRDELRKLVGCKNRVHSMSTNPQFLSGKNSKYIFTVDINKNVK</sequence>
<dbReference type="GeneID" id="116295522"/>
<dbReference type="GO" id="GO:0016020">
    <property type="term" value="C:membrane"/>
    <property type="evidence" value="ECO:0007669"/>
    <property type="project" value="UniProtKB-SubCell"/>
</dbReference>
<dbReference type="CDD" id="cd00637">
    <property type="entry name" value="7tm_classA_rhodopsin-like"/>
    <property type="match status" value="1"/>
</dbReference>
<dbReference type="PROSITE" id="PS00237">
    <property type="entry name" value="G_PROTEIN_RECEP_F1_1"/>
    <property type="match status" value="1"/>
</dbReference>
<dbReference type="SUPFAM" id="SSF81321">
    <property type="entry name" value="Family A G protein-coupled receptor-like"/>
    <property type="match status" value="1"/>
</dbReference>
<proteinExistence type="inferred from homology"/>
<dbReference type="FunFam" id="1.20.1070.10:FF:000368">
    <property type="entry name" value="Predicted protein"/>
    <property type="match status" value="1"/>
</dbReference>
<dbReference type="Proteomes" id="UP000515163">
    <property type="component" value="Unplaced"/>
</dbReference>
<keyword evidence="5" id="KW-0675">Receptor</keyword>
<evidence type="ECO:0000256" key="5">
    <source>
        <dbReference type="RuleBase" id="RU000688"/>
    </source>
</evidence>
<dbReference type="InterPro" id="IPR000276">
    <property type="entry name" value="GPCR_Rhodpsn"/>
</dbReference>
<keyword evidence="3 6" id="KW-1133">Transmembrane helix</keyword>
<keyword evidence="5" id="KW-0297">G-protein coupled receptor</keyword>
<feature type="transmembrane region" description="Helical" evidence="6">
    <location>
        <begin position="52"/>
        <end position="78"/>
    </location>
</feature>
<evidence type="ECO:0000313" key="9">
    <source>
        <dbReference type="RefSeq" id="XP_031559221.1"/>
    </source>
</evidence>
<name>A0A6P8HV25_ACTTE</name>
<gene>
    <name evidence="9 10" type="primary">LOC116295522</name>
</gene>
<evidence type="ECO:0000259" key="7">
    <source>
        <dbReference type="PROSITE" id="PS50262"/>
    </source>
</evidence>
<comment type="subcellular location">
    <subcellularLocation>
        <location evidence="1">Membrane</location>
    </subcellularLocation>
</comment>
<reference evidence="9 10" key="1">
    <citation type="submission" date="2025-04" db="UniProtKB">
        <authorList>
            <consortium name="RefSeq"/>
        </authorList>
    </citation>
    <scope>IDENTIFICATION</scope>
    <source>
        <tissue evidence="9 10">Tentacle</tissue>
    </source>
</reference>
<dbReference type="PANTHER" id="PTHR45698">
    <property type="entry name" value="TRACE AMINE-ASSOCIATED RECEPTOR 19N-RELATED"/>
    <property type="match status" value="1"/>
</dbReference>